<keyword evidence="3" id="KW-1185">Reference proteome</keyword>
<dbReference type="OrthoDB" id="10262413at2759"/>
<comment type="caution">
    <text evidence="2">The sequence shown here is derived from an EMBL/GenBank/DDBJ whole genome shotgun (WGS) entry which is preliminary data.</text>
</comment>
<dbReference type="STRING" id="231916.A0A409VS99"/>
<dbReference type="PANTHER" id="PTHR48079:SF6">
    <property type="entry name" value="NAD(P)-BINDING DOMAIN-CONTAINING PROTEIN-RELATED"/>
    <property type="match status" value="1"/>
</dbReference>
<dbReference type="SUPFAM" id="SSF51735">
    <property type="entry name" value="NAD(P)-binding Rossmann-fold domains"/>
    <property type="match status" value="1"/>
</dbReference>
<accession>A0A409VS99</accession>
<dbReference type="InterPro" id="IPR016040">
    <property type="entry name" value="NAD(P)-bd_dom"/>
</dbReference>
<protein>
    <recommendedName>
        <fullName evidence="1">NAD(P)-binding domain-containing protein</fullName>
    </recommendedName>
</protein>
<evidence type="ECO:0000313" key="2">
    <source>
        <dbReference type="EMBL" id="PPQ69160.1"/>
    </source>
</evidence>
<dbReference type="InterPro" id="IPR036291">
    <property type="entry name" value="NAD(P)-bd_dom_sf"/>
</dbReference>
<name>A0A409VS99_9AGAR</name>
<dbReference type="Pfam" id="PF13460">
    <property type="entry name" value="NAD_binding_10"/>
    <property type="match status" value="1"/>
</dbReference>
<reference evidence="2 3" key="1">
    <citation type="journal article" date="2018" name="Evol. Lett.">
        <title>Horizontal gene cluster transfer increased hallucinogenic mushroom diversity.</title>
        <authorList>
            <person name="Reynolds H.T."/>
            <person name="Vijayakumar V."/>
            <person name="Gluck-Thaler E."/>
            <person name="Korotkin H.B."/>
            <person name="Matheny P.B."/>
            <person name="Slot J.C."/>
        </authorList>
    </citation>
    <scope>NUCLEOTIDE SEQUENCE [LARGE SCALE GENOMIC DNA]</scope>
    <source>
        <strain evidence="2 3">SRW20</strain>
    </source>
</reference>
<evidence type="ECO:0000313" key="3">
    <source>
        <dbReference type="Proteomes" id="UP000284706"/>
    </source>
</evidence>
<dbReference type="GO" id="GO:0005737">
    <property type="term" value="C:cytoplasm"/>
    <property type="evidence" value="ECO:0007669"/>
    <property type="project" value="TreeGrafter"/>
</dbReference>
<sequence>MHTSGHHTIKTHIFLTGATGYIGGSVLTRLLSHSLSETFRITILVRDASKASQFRSMGIHVVVGSHSDLNVMQELAADSDFVFACADADDLEATKAILRGLKERFQKTGKAPSLIHTVTSLTCRSSGVLADGAQGMFATDTIYSDLNIDQIRSLPITRLHRPVDLTIVDAGKEAKGKGYVHTYIVLPSTIYGIASGPLVDAGLQNAHSQQIPTLVKLSLARGRAGMIGQGKNLWPNVHINDVTDLYILIFDHILPHEVNSHDHSQRELEPNPHFEHGEAGFYFGENGEHTLYEVSETIGKILVNLGKAQDPTPTPFSEEEVRKYFPKGTTLGGNSRCRADRSRAIGWKPKRTTKDMLASITQEFRLV</sequence>
<dbReference type="EMBL" id="NHYE01005579">
    <property type="protein sequence ID" value="PPQ69160.1"/>
    <property type="molecule type" value="Genomic_DNA"/>
</dbReference>
<dbReference type="InterPro" id="IPR051783">
    <property type="entry name" value="NAD(P)-dependent_oxidoreduct"/>
</dbReference>
<evidence type="ECO:0000259" key="1">
    <source>
        <dbReference type="Pfam" id="PF13460"/>
    </source>
</evidence>
<dbReference type="Gene3D" id="3.40.50.720">
    <property type="entry name" value="NAD(P)-binding Rossmann-like Domain"/>
    <property type="match status" value="1"/>
</dbReference>
<proteinExistence type="predicted"/>
<dbReference type="InParanoid" id="A0A409VS99"/>
<organism evidence="2 3">
    <name type="scientific">Gymnopilus dilepis</name>
    <dbReference type="NCBI Taxonomy" id="231916"/>
    <lineage>
        <taxon>Eukaryota</taxon>
        <taxon>Fungi</taxon>
        <taxon>Dikarya</taxon>
        <taxon>Basidiomycota</taxon>
        <taxon>Agaricomycotina</taxon>
        <taxon>Agaricomycetes</taxon>
        <taxon>Agaricomycetidae</taxon>
        <taxon>Agaricales</taxon>
        <taxon>Agaricineae</taxon>
        <taxon>Hymenogastraceae</taxon>
        <taxon>Gymnopilus</taxon>
    </lineage>
</organism>
<feature type="domain" description="NAD(P)-binding" evidence="1">
    <location>
        <begin position="17"/>
        <end position="103"/>
    </location>
</feature>
<gene>
    <name evidence="2" type="ORF">CVT26_003534</name>
</gene>
<dbReference type="Proteomes" id="UP000284706">
    <property type="component" value="Unassembled WGS sequence"/>
</dbReference>
<dbReference type="PANTHER" id="PTHR48079">
    <property type="entry name" value="PROTEIN YEEZ"/>
    <property type="match status" value="1"/>
</dbReference>
<dbReference type="AlphaFoldDB" id="A0A409VS99"/>
<dbReference type="GO" id="GO:0004029">
    <property type="term" value="F:aldehyde dehydrogenase (NAD+) activity"/>
    <property type="evidence" value="ECO:0007669"/>
    <property type="project" value="TreeGrafter"/>
</dbReference>